<feature type="region of interest" description="Disordered" evidence="1">
    <location>
        <begin position="121"/>
        <end position="189"/>
    </location>
</feature>
<organism evidence="3 4">
    <name type="scientific">Haemonchus contortus</name>
    <name type="common">Barber pole worm</name>
    <dbReference type="NCBI Taxonomy" id="6289"/>
    <lineage>
        <taxon>Eukaryota</taxon>
        <taxon>Metazoa</taxon>
        <taxon>Ecdysozoa</taxon>
        <taxon>Nematoda</taxon>
        <taxon>Chromadorea</taxon>
        <taxon>Rhabditida</taxon>
        <taxon>Rhabditina</taxon>
        <taxon>Rhabditomorpha</taxon>
        <taxon>Strongyloidea</taxon>
        <taxon>Trichostrongylidae</taxon>
        <taxon>Haemonchus</taxon>
    </lineage>
</organism>
<keyword evidence="3" id="KW-1185">Reference proteome</keyword>
<name>A0A7I5E8S7_HAECO</name>
<feature type="compositionally biased region" description="Acidic residues" evidence="1">
    <location>
        <begin position="271"/>
        <end position="287"/>
    </location>
</feature>
<feature type="compositionally biased region" description="Pro residues" evidence="1">
    <location>
        <begin position="121"/>
        <end position="135"/>
    </location>
</feature>
<feature type="region of interest" description="Disordered" evidence="1">
    <location>
        <begin position="19"/>
        <end position="103"/>
    </location>
</feature>
<dbReference type="PRINTS" id="PR01217">
    <property type="entry name" value="PRICHEXTENSN"/>
</dbReference>
<evidence type="ECO:0000256" key="2">
    <source>
        <dbReference type="SAM" id="SignalP"/>
    </source>
</evidence>
<feature type="signal peptide" evidence="2">
    <location>
        <begin position="1"/>
        <end position="16"/>
    </location>
</feature>
<feature type="compositionally biased region" description="Pro residues" evidence="1">
    <location>
        <begin position="25"/>
        <end position="74"/>
    </location>
</feature>
<evidence type="ECO:0000313" key="3">
    <source>
        <dbReference type="Proteomes" id="UP000025227"/>
    </source>
</evidence>
<dbReference type="Proteomes" id="UP000025227">
    <property type="component" value="Unplaced"/>
</dbReference>
<protein>
    <submittedName>
        <fullName evidence="4">Extensin-like</fullName>
    </submittedName>
</protein>
<feature type="compositionally biased region" description="Pro residues" evidence="1">
    <location>
        <begin position="143"/>
        <end position="156"/>
    </location>
</feature>
<dbReference type="WBParaSite" id="HCON_00073210-00001">
    <property type="protein sequence ID" value="HCON_00073210-00001"/>
    <property type="gene ID" value="HCON_00073210"/>
</dbReference>
<sequence>MIVPLELLAFLSSVYAQNSGLLGPYQPPTGNSPPTPPSLPPRYSPSSPPPPSLPPRYSPPSSSPPLGPGYPPGSTPRTVSAPPTFPTGGPGAPPSYDYYNYGETQPTTCNPIPMPCVCPSSNQPPSPPPTSPSYSPPGTRSTPPTPPTRYSPPGTPPISSTQYVPSSSPGAVTIQPDLPPSVPDLPTNEDVQNAIDTCAATLDSMVNDNRNRKNTQLFRKAAKALRSLSRGNFQRAGLRQLSPNVQRLNRASARYRGNCQRKSSEIRNYDQLDDIFDDDGSNEDDDGNGSGNRRVAKAKRIMDAAAQCIEDYCGS</sequence>
<accession>A0A7I5E8S7</accession>
<reference evidence="4" key="1">
    <citation type="submission" date="2020-12" db="UniProtKB">
        <authorList>
            <consortium name="WormBaseParasite"/>
        </authorList>
    </citation>
    <scope>IDENTIFICATION</scope>
    <source>
        <strain evidence="4">MHco3</strain>
    </source>
</reference>
<dbReference type="AlphaFoldDB" id="A0A7I5E8S7"/>
<feature type="compositionally biased region" description="Polar residues" evidence="1">
    <location>
        <begin position="158"/>
        <end position="170"/>
    </location>
</feature>
<evidence type="ECO:0000313" key="4">
    <source>
        <dbReference type="WBParaSite" id="HCON_00073210-00001"/>
    </source>
</evidence>
<keyword evidence="2" id="KW-0732">Signal</keyword>
<dbReference type="OrthoDB" id="5875751at2759"/>
<feature type="region of interest" description="Disordered" evidence="1">
    <location>
        <begin position="270"/>
        <end position="294"/>
    </location>
</feature>
<evidence type="ECO:0000256" key="1">
    <source>
        <dbReference type="SAM" id="MobiDB-lite"/>
    </source>
</evidence>
<feature type="chain" id="PRO_5029765818" evidence="2">
    <location>
        <begin position="17"/>
        <end position="315"/>
    </location>
</feature>
<proteinExistence type="predicted"/>